<keyword evidence="14" id="KW-0255">Endonuclease</keyword>
<comment type="function">
    <text evidence="12">DNA repair enzyme that has both DNA N-glycosylase activity and AP-lyase activity. The DNA N-glycosylase activity releases various damaged pyrimidines from DNA by cleaving the N-glycosidic bond, leaving an AP (apurinic/apyrimidinic) site. The AP-lyase activity cleaves the phosphodiester bond 3' to the AP site by a beta-elimination, leaving a 3'-terminal unsaturated sugar and a product with a terminal 5'-phosphate.</text>
</comment>
<protein>
    <recommendedName>
        <fullName evidence="12">Endonuclease III</fullName>
        <ecNumber evidence="12">4.2.99.18</ecNumber>
    </recommendedName>
    <alternativeName>
        <fullName evidence="12">DNA-(apurinic or apyrimidinic site) lyase</fullName>
    </alternativeName>
</protein>
<dbReference type="GO" id="GO:0051539">
    <property type="term" value="F:4 iron, 4 sulfur cluster binding"/>
    <property type="evidence" value="ECO:0007669"/>
    <property type="project" value="UniProtKB-UniRule"/>
</dbReference>
<dbReference type="EMBL" id="CABIKM010000070">
    <property type="protein sequence ID" value="VUZ86587.1"/>
    <property type="molecule type" value="Genomic_DNA"/>
</dbReference>
<evidence type="ECO:0000256" key="1">
    <source>
        <dbReference type="ARBA" id="ARBA00008343"/>
    </source>
</evidence>
<feature type="binding site" evidence="12">
    <location>
        <position position="201"/>
    </location>
    <ligand>
        <name>[4Fe-4S] cluster</name>
        <dbReference type="ChEBI" id="CHEBI:49883"/>
    </ligand>
</feature>
<dbReference type="GO" id="GO:0140078">
    <property type="term" value="F:class I DNA-(apurinic or apyrimidinic site) endonuclease activity"/>
    <property type="evidence" value="ECO:0007669"/>
    <property type="project" value="UniProtKB-EC"/>
</dbReference>
<dbReference type="SMART" id="SM00478">
    <property type="entry name" value="ENDO3c"/>
    <property type="match status" value="1"/>
</dbReference>
<keyword evidence="7 12" id="KW-0411">Iron-sulfur</keyword>
<dbReference type="Gene3D" id="1.10.1670.10">
    <property type="entry name" value="Helix-hairpin-Helix base-excision DNA repair enzymes (C-terminal)"/>
    <property type="match status" value="1"/>
</dbReference>
<evidence type="ECO:0000256" key="3">
    <source>
        <dbReference type="ARBA" id="ARBA00022723"/>
    </source>
</evidence>
<evidence type="ECO:0000256" key="2">
    <source>
        <dbReference type="ARBA" id="ARBA00022485"/>
    </source>
</evidence>
<dbReference type="GO" id="GO:0003677">
    <property type="term" value="F:DNA binding"/>
    <property type="evidence" value="ECO:0007669"/>
    <property type="project" value="UniProtKB-UniRule"/>
</dbReference>
<dbReference type="EC" id="4.2.99.18" evidence="12"/>
<dbReference type="GO" id="GO:0019104">
    <property type="term" value="F:DNA N-glycosylase activity"/>
    <property type="evidence" value="ECO:0007669"/>
    <property type="project" value="UniProtKB-UniRule"/>
</dbReference>
<evidence type="ECO:0000256" key="6">
    <source>
        <dbReference type="ARBA" id="ARBA00023004"/>
    </source>
</evidence>
<dbReference type="GO" id="GO:0046872">
    <property type="term" value="F:metal ion binding"/>
    <property type="evidence" value="ECO:0007669"/>
    <property type="project" value="UniProtKB-KW"/>
</dbReference>
<evidence type="ECO:0000256" key="8">
    <source>
        <dbReference type="ARBA" id="ARBA00023125"/>
    </source>
</evidence>
<evidence type="ECO:0000313" key="14">
    <source>
        <dbReference type="EMBL" id="VUZ86587.1"/>
    </source>
</evidence>
<keyword evidence="8 12" id="KW-0238">DNA-binding</keyword>
<feature type="binding site" evidence="12">
    <location>
        <position position="217"/>
    </location>
    <ligand>
        <name>[4Fe-4S] cluster</name>
        <dbReference type="ChEBI" id="CHEBI:49883"/>
    </ligand>
</feature>
<reference evidence="14 15" key="1">
    <citation type="submission" date="2019-07" db="EMBL/GenBank/DDBJ databases">
        <authorList>
            <person name="Cremers G."/>
        </authorList>
    </citation>
    <scope>NUCLEOTIDE SEQUENCE [LARGE SCALE GENOMIC DNA]</scope>
</reference>
<comment type="cofactor">
    <cofactor evidence="12">
        <name>[4Fe-4S] cluster</name>
        <dbReference type="ChEBI" id="CHEBI:49883"/>
    </cofactor>
    <text evidence="12">Binds 1 [4Fe-4S] cluster.</text>
</comment>
<dbReference type="GO" id="GO:0006285">
    <property type="term" value="P:base-excision repair, AP site formation"/>
    <property type="evidence" value="ECO:0007669"/>
    <property type="project" value="TreeGrafter"/>
</dbReference>
<dbReference type="SUPFAM" id="SSF48150">
    <property type="entry name" value="DNA-glycosylase"/>
    <property type="match status" value="1"/>
</dbReference>
<evidence type="ECO:0000259" key="13">
    <source>
        <dbReference type="SMART" id="SM00478"/>
    </source>
</evidence>
<dbReference type="PANTHER" id="PTHR10359:SF18">
    <property type="entry name" value="ENDONUCLEASE III"/>
    <property type="match status" value="1"/>
</dbReference>
<evidence type="ECO:0000256" key="10">
    <source>
        <dbReference type="ARBA" id="ARBA00023239"/>
    </source>
</evidence>
<keyword evidence="9 12" id="KW-0234">DNA repair</keyword>
<evidence type="ECO:0000256" key="4">
    <source>
        <dbReference type="ARBA" id="ARBA00022763"/>
    </source>
</evidence>
<dbReference type="Proteomes" id="UP000334340">
    <property type="component" value="Unassembled WGS sequence"/>
</dbReference>
<organism evidence="14 15">
    <name type="scientific">Candidatus Methylomirabilis lanthanidiphila</name>
    <dbReference type="NCBI Taxonomy" id="2211376"/>
    <lineage>
        <taxon>Bacteria</taxon>
        <taxon>Candidatus Methylomirabilota</taxon>
        <taxon>Candidatus Methylomirabilia</taxon>
        <taxon>Candidatus Methylomirabilales</taxon>
        <taxon>Candidatus Methylomirabilaceae</taxon>
        <taxon>Candidatus Methylomirabilis</taxon>
    </lineage>
</organism>
<evidence type="ECO:0000256" key="11">
    <source>
        <dbReference type="ARBA" id="ARBA00023295"/>
    </source>
</evidence>
<dbReference type="CDD" id="cd00056">
    <property type="entry name" value="ENDO3c"/>
    <property type="match status" value="1"/>
</dbReference>
<keyword evidence="14" id="KW-0540">Nuclease</keyword>
<dbReference type="PANTHER" id="PTHR10359">
    <property type="entry name" value="A/G-SPECIFIC ADENINE GLYCOSYLASE/ENDONUCLEASE III"/>
    <property type="match status" value="1"/>
</dbReference>
<dbReference type="PIRSF" id="PIRSF001435">
    <property type="entry name" value="Nth"/>
    <property type="match status" value="1"/>
</dbReference>
<keyword evidence="3 12" id="KW-0479">Metal-binding</keyword>
<keyword evidence="6 12" id="KW-0408">Iron</keyword>
<keyword evidence="4 12" id="KW-0227">DNA damage</keyword>
<feature type="domain" description="HhH-GPD" evidence="13">
    <location>
        <begin position="51"/>
        <end position="199"/>
    </location>
</feature>
<feature type="binding site" evidence="12">
    <location>
        <position position="211"/>
    </location>
    <ligand>
        <name>[4Fe-4S] cluster</name>
        <dbReference type="ChEBI" id="CHEBI:49883"/>
    </ligand>
</feature>
<comment type="similarity">
    <text evidence="1 12">Belongs to the Nth/MutY family.</text>
</comment>
<dbReference type="InterPro" id="IPR005759">
    <property type="entry name" value="Nth"/>
</dbReference>
<dbReference type="HAMAP" id="MF_00942">
    <property type="entry name" value="Nth"/>
    <property type="match status" value="1"/>
</dbReference>
<dbReference type="InterPro" id="IPR011257">
    <property type="entry name" value="DNA_glycosylase"/>
</dbReference>
<evidence type="ECO:0000256" key="12">
    <source>
        <dbReference type="HAMAP-Rule" id="MF_00942"/>
    </source>
</evidence>
<dbReference type="AlphaFoldDB" id="A0A564ZP13"/>
<feature type="binding site" evidence="12">
    <location>
        <position position="208"/>
    </location>
    <ligand>
        <name>[4Fe-4S] cluster</name>
        <dbReference type="ChEBI" id="CHEBI:49883"/>
    </ligand>
</feature>
<dbReference type="FunFam" id="1.10.340.30:FF:000001">
    <property type="entry name" value="Endonuclease III"/>
    <property type="match status" value="1"/>
</dbReference>
<comment type="catalytic activity">
    <reaction evidence="12">
        <text>2'-deoxyribonucleotide-(2'-deoxyribose 5'-phosphate)-2'-deoxyribonucleotide-DNA = a 3'-end 2'-deoxyribonucleotide-(2,3-dehydro-2,3-deoxyribose 5'-phosphate)-DNA + a 5'-end 5'-phospho-2'-deoxyribonucleoside-DNA + H(+)</text>
        <dbReference type="Rhea" id="RHEA:66592"/>
        <dbReference type="Rhea" id="RHEA-COMP:13180"/>
        <dbReference type="Rhea" id="RHEA-COMP:16897"/>
        <dbReference type="Rhea" id="RHEA-COMP:17067"/>
        <dbReference type="ChEBI" id="CHEBI:15378"/>
        <dbReference type="ChEBI" id="CHEBI:136412"/>
        <dbReference type="ChEBI" id="CHEBI:157695"/>
        <dbReference type="ChEBI" id="CHEBI:167181"/>
        <dbReference type="EC" id="4.2.99.18"/>
    </reaction>
</comment>
<dbReference type="NCBIfam" id="TIGR01083">
    <property type="entry name" value="nth"/>
    <property type="match status" value="1"/>
</dbReference>
<evidence type="ECO:0000256" key="7">
    <source>
        <dbReference type="ARBA" id="ARBA00023014"/>
    </source>
</evidence>
<dbReference type="Gene3D" id="1.10.340.30">
    <property type="entry name" value="Hypothetical protein, domain 2"/>
    <property type="match status" value="1"/>
</dbReference>
<gene>
    <name evidence="12" type="primary">nth</name>
    <name evidence="14" type="ORF">MELA_02992</name>
</gene>
<keyword evidence="5 12" id="KW-0378">Hydrolase</keyword>
<dbReference type="Pfam" id="PF00730">
    <property type="entry name" value="HhH-GPD"/>
    <property type="match status" value="1"/>
</dbReference>
<keyword evidence="15" id="KW-1185">Reference proteome</keyword>
<evidence type="ECO:0000256" key="5">
    <source>
        <dbReference type="ARBA" id="ARBA00022801"/>
    </source>
</evidence>
<evidence type="ECO:0000313" key="15">
    <source>
        <dbReference type="Proteomes" id="UP000334340"/>
    </source>
</evidence>
<proteinExistence type="inferred from homology"/>
<keyword evidence="11 12" id="KW-0326">Glycosidase</keyword>
<name>A0A564ZP13_9BACT</name>
<dbReference type="FunFam" id="1.10.1670.10:FF:000001">
    <property type="entry name" value="Endonuclease III"/>
    <property type="match status" value="1"/>
</dbReference>
<sequence length="224" mass="24930">MVTLRAAKGDIRTATPATANKILAILEHTYPDAHVTLDFKNPFELLIATIMAAQCTDERVNQVTKGLFKRYSTPKAFAEADPVELEDAIRSTGFYRNKARSIIGCCKKIMEEFGGQVPQTMEELITLPGVWRKTANIVLSNALGITAGIAVDTHVIRVANRLGLAQSDKPDEIEQQLCRIIPEKQWTRLTHLLVFHGRAVCMAKRPDCPRCPVLHLCPWPDKTA</sequence>
<keyword evidence="2 12" id="KW-0004">4Fe-4S</keyword>
<dbReference type="InterPro" id="IPR023170">
    <property type="entry name" value="HhH_base_excis_C"/>
</dbReference>
<accession>A0A564ZP13</accession>
<evidence type="ECO:0000256" key="9">
    <source>
        <dbReference type="ARBA" id="ARBA00023204"/>
    </source>
</evidence>
<dbReference type="InterPro" id="IPR003265">
    <property type="entry name" value="HhH-GPD_domain"/>
</dbReference>
<keyword evidence="10 12" id="KW-0456">Lyase</keyword>